<dbReference type="AlphaFoldDB" id="V4AEJ2"/>
<dbReference type="InterPro" id="IPR011992">
    <property type="entry name" value="EF-hand-dom_pair"/>
</dbReference>
<dbReference type="HOGENOM" id="CLU_047014_0_0_1"/>
<reference evidence="5 6" key="1">
    <citation type="journal article" date="2013" name="Nature">
        <title>Insights into bilaterian evolution from three spiralian genomes.</title>
        <authorList>
            <person name="Simakov O."/>
            <person name="Marletaz F."/>
            <person name="Cho S.J."/>
            <person name="Edsinger-Gonzales E."/>
            <person name="Havlak P."/>
            <person name="Hellsten U."/>
            <person name="Kuo D.H."/>
            <person name="Larsson T."/>
            <person name="Lv J."/>
            <person name="Arendt D."/>
            <person name="Savage R."/>
            <person name="Osoegawa K."/>
            <person name="de Jong P."/>
            <person name="Grimwood J."/>
            <person name="Chapman J.A."/>
            <person name="Shapiro H."/>
            <person name="Aerts A."/>
            <person name="Otillar R.P."/>
            <person name="Terry A.Y."/>
            <person name="Boore J.L."/>
            <person name="Grigoriev I.V."/>
            <person name="Lindberg D.R."/>
            <person name="Seaver E.C."/>
            <person name="Weisblat D.A."/>
            <person name="Putnam N.H."/>
            <person name="Rokhsar D.S."/>
        </authorList>
    </citation>
    <scope>NUCLEOTIDE SEQUENCE [LARGE SCALE GENOMIC DNA]</scope>
</reference>
<keyword evidence="2" id="KW-0106">Calcium</keyword>
<dbReference type="STRING" id="225164.V4AEJ2"/>
<dbReference type="OrthoDB" id="9989112at2759"/>
<dbReference type="KEGG" id="lgi:LOTGIDRAFT_160422"/>
<dbReference type="Gene3D" id="1.10.238.10">
    <property type="entry name" value="EF-hand"/>
    <property type="match status" value="1"/>
</dbReference>
<dbReference type="GO" id="GO:0005509">
    <property type="term" value="F:calcium ion binding"/>
    <property type="evidence" value="ECO:0007669"/>
    <property type="project" value="InterPro"/>
</dbReference>
<keyword evidence="6" id="KW-1185">Reference proteome</keyword>
<dbReference type="PANTHER" id="PTHR46311:SF3">
    <property type="entry name" value="CALCIUM-BINDING PROTEIN 8"/>
    <property type="match status" value="1"/>
</dbReference>
<dbReference type="Pfam" id="PF13499">
    <property type="entry name" value="EF-hand_7"/>
    <property type="match status" value="1"/>
</dbReference>
<dbReference type="InterPro" id="IPR018247">
    <property type="entry name" value="EF_Hand_1_Ca_BS"/>
</dbReference>
<dbReference type="InterPro" id="IPR002048">
    <property type="entry name" value="EF_hand_dom"/>
</dbReference>
<dbReference type="Proteomes" id="UP000030746">
    <property type="component" value="Unassembled WGS sequence"/>
</dbReference>
<organism evidence="5 6">
    <name type="scientific">Lottia gigantea</name>
    <name type="common">Giant owl limpet</name>
    <dbReference type="NCBI Taxonomy" id="225164"/>
    <lineage>
        <taxon>Eukaryota</taxon>
        <taxon>Metazoa</taxon>
        <taxon>Spiralia</taxon>
        <taxon>Lophotrochozoa</taxon>
        <taxon>Mollusca</taxon>
        <taxon>Gastropoda</taxon>
        <taxon>Patellogastropoda</taxon>
        <taxon>Lottioidea</taxon>
        <taxon>Lottiidae</taxon>
        <taxon>Lottia</taxon>
    </lineage>
</organism>
<dbReference type="OMA" id="CFLMEND"/>
<evidence type="ECO:0000313" key="5">
    <source>
        <dbReference type="EMBL" id="ESO95302.1"/>
    </source>
</evidence>
<feature type="region of interest" description="Disordered" evidence="3">
    <location>
        <begin position="10"/>
        <end position="36"/>
    </location>
</feature>
<dbReference type="CTD" id="20238390"/>
<dbReference type="PANTHER" id="PTHR46311">
    <property type="entry name" value="CALCIUM-BINDING PROTEIN 8-RELATED"/>
    <property type="match status" value="1"/>
</dbReference>
<dbReference type="PROSITE" id="PS50222">
    <property type="entry name" value="EF_HAND_2"/>
    <property type="match status" value="1"/>
</dbReference>
<sequence>MLRQKYKQLIRKNRERKKKKNGMEKQASYEAAEPNTDDIEQLMIEKAHDLFRVCDTEEKGFITKRDMQRLRSELPLNPDQLQDVFDSLDDDKNGYLTLEEFTNGFGSFVGMSPRGKEEEEATEGSYEVYEEDEDGNMSKQFDDMMEQVGASRILPHDDTIKALWVKLQKDEPGLVDYYEEFLSKISGDIKKSQTDCEELEHALKLPT</sequence>
<dbReference type="InterPro" id="IPR051111">
    <property type="entry name" value="Ca-binding_regulatory"/>
</dbReference>
<protein>
    <recommendedName>
        <fullName evidence="4">EF-hand domain-containing protein</fullName>
    </recommendedName>
</protein>
<name>V4AEJ2_LOTGI</name>
<dbReference type="PROSITE" id="PS00018">
    <property type="entry name" value="EF_HAND_1"/>
    <property type="match status" value="1"/>
</dbReference>
<dbReference type="RefSeq" id="XP_009053818.1">
    <property type="nucleotide sequence ID" value="XM_009055570.1"/>
</dbReference>
<evidence type="ECO:0000256" key="3">
    <source>
        <dbReference type="SAM" id="MobiDB-lite"/>
    </source>
</evidence>
<dbReference type="SMART" id="SM00054">
    <property type="entry name" value="EFh"/>
    <property type="match status" value="2"/>
</dbReference>
<evidence type="ECO:0000259" key="4">
    <source>
        <dbReference type="PROSITE" id="PS50222"/>
    </source>
</evidence>
<feature type="compositionally biased region" description="Basic residues" evidence="3">
    <location>
        <begin position="10"/>
        <end position="20"/>
    </location>
</feature>
<accession>V4AEJ2</accession>
<dbReference type="GO" id="GO:0032588">
    <property type="term" value="C:trans-Golgi network membrane"/>
    <property type="evidence" value="ECO:0007669"/>
    <property type="project" value="TreeGrafter"/>
</dbReference>
<feature type="domain" description="EF-hand" evidence="4">
    <location>
        <begin position="76"/>
        <end position="111"/>
    </location>
</feature>
<keyword evidence="1" id="KW-0677">Repeat</keyword>
<evidence type="ECO:0000256" key="1">
    <source>
        <dbReference type="ARBA" id="ARBA00022737"/>
    </source>
</evidence>
<proteinExistence type="predicted"/>
<dbReference type="GeneID" id="20238390"/>
<gene>
    <name evidence="5" type="ORF">LOTGIDRAFT_160422</name>
</gene>
<evidence type="ECO:0000313" key="6">
    <source>
        <dbReference type="Proteomes" id="UP000030746"/>
    </source>
</evidence>
<dbReference type="SUPFAM" id="SSF47473">
    <property type="entry name" value="EF-hand"/>
    <property type="match status" value="1"/>
</dbReference>
<dbReference type="EMBL" id="KB201656">
    <property type="protein sequence ID" value="ESO95302.1"/>
    <property type="molecule type" value="Genomic_DNA"/>
</dbReference>
<evidence type="ECO:0000256" key="2">
    <source>
        <dbReference type="ARBA" id="ARBA00022837"/>
    </source>
</evidence>